<name>A0A679JJH3_VARPD</name>
<dbReference type="PANTHER" id="PTHR44688:SF16">
    <property type="entry name" value="DNA-BINDING TRANSCRIPTIONAL ACTIVATOR DEVR_DOSR"/>
    <property type="match status" value="1"/>
</dbReference>
<proteinExistence type="predicted"/>
<protein>
    <recommendedName>
        <fullName evidence="5">HTH luxR-type domain-containing protein</fullName>
    </recommendedName>
</protein>
<gene>
    <name evidence="6" type="ORF">VVAX_05412</name>
</gene>
<keyword evidence="3" id="KW-0804">Transcription</keyword>
<dbReference type="PANTHER" id="PTHR44688">
    <property type="entry name" value="DNA-BINDING TRANSCRIPTIONAL ACTIVATOR DEVR_DOSR"/>
    <property type="match status" value="1"/>
</dbReference>
<evidence type="ECO:0000256" key="2">
    <source>
        <dbReference type="ARBA" id="ARBA00023125"/>
    </source>
</evidence>
<dbReference type="GO" id="GO:0003677">
    <property type="term" value="F:DNA binding"/>
    <property type="evidence" value="ECO:0007669"/>
    <property type="project" value="UniProtKB-KW"/>
</dbReference>
<dbReference type="Gene3D" id="1.10.10.10">
    <property type="entry name" value="Winged helix-like DNA-binding domain superfamily/Winged helix DNA-binding domain"/>
    <property type="match status" value="1"/>
</dbReference>
<dbReference type="EMBL" id="LR743508">
    <property type="protein sequence ID" value="CAA2109141.1"/>
    <property type="molecule type" value="Genomic_DNA"/>
</dbReference>
<dbReference type="InterPro" id="IPR016032">
    <property type="entry name" value="Sig_transdc_resp-reg_C-effctor"/>
</dbReference>
<evidence type="ECO:0000313" key="6">
    <source>
        <dbReference type="EMBL" id="CAA2109141.1"/>
    </source>
</evidence>
<evidence type="ECO:0000256" key="3">
    <source>
        <dbReference type="ARBA" id="ARBA00023163"/>
    </source>
</evidence>
<dbReference type="GO" id="GO:0006355">
    <property type="term" value="P:regulation of DNA-templated transcription"/>
    <property type="evidence" value="ECO:0007669"/>
    <property type="project" value="InterPro"/>
</dbReference>
<dbReference type="InterPro" id="IPR000792">
    <property type="entry name" value="Tscrpt_reg_LuxR_C"/>
</dbReference>
<dbReference type="InterPro" id="IPR036388">
    <property type="entry name" value="WH-like_DNA-bd_sf"/>
</dbReference>
<evidence type="ECO:0000256" key="1">
    <source>
        <dbReference type="ARBA" id="ARBA00023015"/>
    </source>
</evidence>
<dbReference type="PRINTS" id="PR00038">
    <property type="entry name" value="HTHLUXR"/>
</dbReference>
<keyword evidence="2" id="KW-0238">DNA-binding</keyword>
<dbReference type="RefSeq" id="WP_339093088.1">
    <property type="nucleotide sequence ID" value="NZ_LR743508.1"/>
</dbReference>
<dbReference type="PROSITE" id="PS00622">
    <property type="entry name" value="HTH_LUXR_1"/>
    <property type="match status" value="1"/>
</dbReference>
<dbReference type="SUPFAM" id="SSF46894">
    <property type="entry name" value="C-terminal effector domain of the bipartite response regulators"/>
    <property type="match status" value="1"/>
</dbReference>
<dbReference type="Pfam" id="PF00196">
    <property type="entry name" value="GerE"/>
    <property type="match status" value="1"/>
</dbReference>
<dbReference type="CDD" id="cd06170">
    <property type="entry name" value="LuxR_C_like"/>
    <property type="match status" value="1"/>
</dbReference>
<dbReference type="AlphaFoldDB" id="A0A679JJH3"/>
<organism evidence="6">
    <name type="scientific">Variovorax paradoxus</name>
    <dbReference type="NCBI Taxonomy" id="34073"/>
    <lineage>
        <taxon>Bacteria</taxon>
        <taxon>Pseudomonadati</taxon>
        <taxon>Pseudomonadota</taxon>
        <taxon>Betaproteobacteria</taxon>
        <taxon>Burkholderiales</taxon>
        <taxon>Comamonadaceae</taxon>
        <taxon>Variovorax</taxon>
    </lineage>
</organism>
<evidence type="ECO:0000259" key="5">
    <source>
        <dbReference type="PROSITE" id="PS50043"/>
    </source>
</evidence>
<reference evidence="6" key="1">
    <citation type="submission" date="2019-12" db="EMBL/GenBank/DDBJ databases">
        <authorList>
            <person name="Cremers G."/>
        </authorList>
    </citation>
    <scope>NUCLEOTIDE SEQUENCE</scope>
    <source>
        <strain evidence="6">Vvax</strain>
    </source>
</reference>
<keyword evidence="1" id="KW-0805">Transcription regulation</keyword>
<dbReference type="SMART" id="SM00421">
    <property type="entry name" value="HTH_LUXR"/>
    <property type="match status" value="1"/>
</dbReference>
<dbReference type="PROSITE" id="PS50043">
    <property type="entry name" value="HTH_LUXR_2"/>
    <property type="match status" value="1"/>
</dbReference>
<accession>A0A679JJH3</accession>
<feature type="region of interest" description="Disordered" evidence="4">
    <location>
        <begin position="1"/>
        <end position="20"/>
    </location>
</feature>
<evidence type="ECO:0000256" key="4">
    <source>
        <dbReference type="SAM" id="MobiDB-lite"/>
    </source>
</evidence>
<feature type="domain" description="HTH luxR-type" evidence="5">
    <location>
        <begin position="212"/>
        <end position="277"/>
    </location>
</feature>
<sequence>MDLIPLKRQPGPPAGAGIGEGAPERASLALAGVIGCTGQPDFSAKALAELNRMLPMCWMSIYKLYPHAPPESYGGGAFGIADGTRDSWRVYRRGLYSRDRTFLPAREVTRGGGAAVTRWHAREIPLEHRKAIYIRHGLRERVSLVEGDASGAVLAVNLYRGMEQPSFRDDEVDLLCSLAPPLLATVQLHLRLAAPQHVGEAQADDVVALSPEPSALADLPRREREVCQRLLRGWTYDGIAADLGISAGTVKTYRNRAFERLGLHHRNELFARALAEAACAPAASAAVAPAGGRRADSA</sequence>